<accession>A0A1A9ZSA8</accession>
<dbReference type="Proteomes" id="UP000092445">
    <property type="component" value="Unassembled WGS sequence"/>
</dbReference>
<sequence length="150" mass="16696">MKTAITLLQNGTTFTSGCVLQNCIAKDLERGAGSIVAMCSLFQVEVPLGHREMSNPCNDQSLPPLEGATRSMLTLFFRTTAVKKARLNACTTHIASKYRAIQRTIAALARPIDYNLILETLNYYWLMPAKHFLRNTCSRSDRLNVAAEKT</sequence>
<reference evidence="1" key="2">
    <citation type="submission" date="2020-05" db="UniProtKB">
        <authorList>
            <consortium name="EnsemblMetazoa"/>
        </authorList>
    </citation>
    <scope>IDENTIFICATION</scope>
    <source>
        <strain evidence="1">IAEA</strain>
    </source>
</reference>
<protein>
    <submittedName>
        <fullName evidence="1">Uncharacterized protein</fullName>
    </submittedName>
</protein>
<proteinExistence type="predicted"/>
<dbReference type="VEuPathDB" id="VectorBase:GPAI023409"/>
<evidence type="ECO:0000313" key="1">
    <source>
        <dbReference type="EnsemblMetazoa" id="GPAI023409-PA"/>
    </source>
</evidence>
<organism evidence="1 2">
    <name type="scientific">Glossina pallidipes</name>
    <name type="common">Tsetse fly</name>
    <dbReference type="NCBI Taxonomy" id="7398"/>
    <lineage>
        <taxon>Eukaryota</taxon>
        <taxon>Metazoa</taxon>
        <taxon>Ecdysozoa</taxon>
        <taxon>Arthropoda</taxon>
        <taxon>Hexapoda</taxon>
        <taxon>Insecta</taxon>
        <taxon>Pterygota</taxon>
        <taxon>Neoptera</taxon>
        <taxon>Endopterygota</taxon>
        <taxon>Diptera</taxon>
        <taxon>Brachycera</taxon>
        <taxon>Muscomorpha</taxon>
        <taxon>Hippoboscoidea</taxon>
        <taxon>Glossinidae</taxon>
        <taxon>Glossina</taxon>
    </lineage>
</organism>
<reference evidence="2" key="1">
    <citation type="submission" date="2014-03" db="EMBL/GenBank/DDBJ databases">
        <authorList>
            <person name="Aksoy S."/>
            <person name="Warren W."/>
            <person name="Wilson R.K."/>
        </authorList>
    </citation>
    <scope>NUCLEOTIDE SEQUENCE [LARGE SCALE GENOMIC DNA]</scope>
    <source>
        <strain evidence="2">IAEA</strain>
    </source>
</reference>
<name>A0A1A9ZSA8_GLOPL</name>
<dbReference type="AlphaFoldDB" id="A0A1A9ZSA8"/>
<keyword evidence="2" id="KW-1185">Reference proteome</keyword>
<dbReference type="PROSITE" id="PS51257">
    <property type="entry name" value="PROKAR_LIPOPROTEIN"/>
    <property type="match status" value="1"/>
</dbReference>
<evidence type="ECO:0000313" key="2">
    <source>
        <dbReference type="Proteomes" id="UP000092445"/>
    </source>
</evidence>
<dbReference type="EnsemblMetazoa" id="GPAI023409-RA">
    <property type="protein sequence ID" value="GPAI023409-PA"/>
    <property type="gene ID" value="GPAI023409"/>
</dbReference>